<name>A0A1M6SLT7_9CLOT</name>
<proteinExistence type="predicted"/>
<keyword evidence="2" id="KW-1185">Reference proteome</keyword>
<accession>A0A1M6SLT7</accession>
<dbReference type="AlphaFoldDB" id="A0A1M6SLT7"/>
<organism evidence="1 2">
    <name type="scientific">Hathewaya proteolytica DSM 3090</name>
    <dbReference type="NCBI Taxonomy" id="1121331"/>
    <lineage>
        <taxon>Bacteria</taxon>
        <taxon>Bacillati</taxon>
        <taxon>Bacillota</taxon>
        <taxon>Clostridia</taxon>
        <taxon>Eubacteriales</taxon>
        <taxon>Clostridiaceae</taxon>
        <taxon>Hathewaya</taxon>
    </lineage>
</organism>
<dbReference type="STRING" id="1121331.SAMN02745248_02582"/>
<dbReference type="Proteomes" id="UP000183952">
    <property type="component" value="Unassembled WGS sequence"/>
</dbReference>
<reference evidence="1 2" key="1">
    <citation type="submission" date="2016-11" db="EMBL/GenBank/DDBJ databases">
        <authorList>
            <person name="Jaros S."/>
            <person name="Januszkiewicz K."/>
            <person name="Wedrychowicz H."/>
        </authorList>
    </citation>
    <scope>NUCLEOTIDE SEQUENCE [LARGE SCALE GENOMIC DNA]</scope>
    <source>
        <strain evidence="1 2">DSM 3090</strain>
    </source>
</reference>
<gene>
    <name evidence="1" type="ORF">SAMN02745248_02582</name>
</gene>
<dbReference type="EMBL" id="FRAD01000029">
    <property type="protein sequence ID" value="SHK45606.1"/>
    <property type="molecule type" value="Genomic_DNA"/>
</dbReference>
<dbReference type="RefSeq" id="WP_072904471.1">
    <property type="nucleotide sequence ID" value="NZ_FRAD01000029.1"/>
</dbReference>
<evidence type="ECO:0000313" key="1">
    <source>
        <dbReference type="EMBL" id="SHK45606.1"/>
    </source>
</evidence>
<sequence length="100" mass="12084">MTSNKENCIYLVWHKDDSSKIKLGKLWSEGKKYYFQYFEEETKKAVLEGFKPLENFPRIEVAYFREEMFTTFKDLKKNSEEDEYEALNGVEVDKNLYLEK</sequence>
<protein>
    <submittedName>
        <fullName evidence="1">Uncharacterized protein</fullName>
    </submittedName>
</protein>
<evidence type="ECO:0000313" key="2">
    <source>
        <dbReference type="Proteomes" id="UP000183952"/>
    </source>
</evidence>
<dbReference type="OrthoDB" id="46144at2"/>